<feature type="region of interest" description="Disordered" evidence="1">
    <location>
        <begin position="92"/>
        <end position="126"/>
    </location>
</feature>
<comment type="caution">
    <text evidence="2">The sequence shown here is derived from an EMBL/GenBank/DDBJ whole genome shotgun (WGS) entry which is preliminary data.</text>
</comment>
<evidence type="ECO:0000256" key="1">
    <source>
        <dbReference type="SAM" id="MobiDB-lite"/>
    </source>
</evidence>
<dbReference type="RefSeq" id="WP_201846038.1">
    <property type="nucleotide sequence ID" value="NZ_JABBYC010000009.1"/>
</dbReference>
<protein>
    <recommendedName>
        <fullName evidence="4">Resolvase/invertase-type recombinase catalytic domain-containing protein</fullName>
    </recommendedName>
</protein>
<evidence type="ECO:0000313" key="2">
    <source>
        <dbReference type="EMBL" id="MBL0886200.1"/>
    </source>
</evidence>
<evidence type="ECO:0008006" key="4">
    <source>
        <dbReference type="Google" id="ProtNLM"/>
    </source>
</evidence>
<proteinExistence type="predicted"/>
<dbReference type="EMBL" id="JABBYC010000009">
    <property type="protein sequence ID" value="MBL0886200.1"/>
    <property type="molecule type" value="Genomic_DNA"/>
</dbReference>
<gene>
    <name evidence="2" type="ORF">HGK34_07940</name>
</gene>
<keyword evidence="3" id="KW-1185">Reference proteome</keyword>
<name>A0ABS1LIY1_9MICO</name>
<reference evidence="2 3" key="1">
    <citation type="journal article" date="2021" name="Arch. Microbiol.">
        <title>Myceligenerans indicum sp. nov., an actinobacterium isolated from mangrove sediment of Sundarbans, India.</title>
        <authorList>
            <person name="Asha K."/>
            <person name="Bhadury P."/>
        </authorList>
    </citation>
    <scope>NUCLEOTIDE SEQUENCE [LARGE SCALE GENOMIC DNA]</scope>
    <source>
        <strain evidence="2 3">I2</strain>
    </source>
</reference>
<accession>A0ABS1LIY1</accession>
<organism evidence="2 3">
    <name type="scientific">Myceligenerans indicum</name>
    <dbReference type="NCBI Taxonomy" id="2593663"/>
    <lineage>
        <taxon>Bacteria</taxon>
        <taxon>Bacillati</taxon>
        <taxon>Actinomycetota</taxon>
        <taxon>Actinomycetes</taxon>
        <taxon>Micrococcales</taxon>
        <taxon>Promicromonosporaceae</taxon>
        <taxon>Myceligenerans</taxon>
    </lineage>
</organism>
<evidence type="ECO:0000313" key="3">
    <source>
        <dbReference type="Proteomes" id="UP000675409"/>
    </source>
</evidence>
<sequence length="126" mass="13590">MNAPSPVVVAYVCAREDDELDAQRNAVTQYARAEGLALAQVVTDRFDTFTISQVVQAVRFHDASLLVLPTDARLASARTRLVQELEPDGAACTVLGDTPDQTAGRARLTDALPHRTPRTTTTETAP</sequence>
<dbReference type="Proteomes" id="UP000675409">
    <property type="component" value="Unassembled WGS sequence"/>
</dbReference>